<sequence length="143" mass="15992">MTPKTRTVSIQVKSNQIPAYIRNVEKISAIIGLSVASVETRAKKSIAESSGKYKRYKRGKRIHWSSPPGTAPNADTGFLHNSIHSRMLTKYSGEVNTAAKYAIPLEMGWYTKSGKRIPKRPFLVPALRKEAPEITKRIKALLK</sequence>
<accession>A0A6J7X5Q7</accession>
<proteinExistence type="predicted"/>
<organism evidence="1">
    <name type="scientific">uncultured Caudovirales phage</name>
    <dbReference type="NCBI Taxonomy" id="2100421"/>
    <lineage>
        <taxon>Viruses</taxon>
        <taxon>Duplodnaviria</taxon>
        <taxon>Heunggongvirae</taxon>
        <taxon>Uroviricota</taxon>
        <taxon>Caudoviricetes</taxon>
        <taxon>Peduoviridae</taxon>
        <taxon>Maltschvirus</taxon>
        <taxon>Maltschvirus maltsch</taxon>
    </lineage>
</organism>
<evidence type="ECO:0008006" key="2">
    <source>
        <dbReference type="Google" id="ProtNLM"/>
    </source>
</evidence>
<dbReference type="EMBL" id="LR798355">
    <property type="protein sequence ID" value="CAB5225955.1"/>
    <property type="molecule type" value="Genomic_DNA"/>
</dbReference>
<gene>
    <name evidence="1" type="ORF">UFOVP757_18</name>
</gene>
<protein>
    <recommendedName>
        <fullName evidence="2">HK97 gp10 family phage protein</fullName>
    </recommendedName>
</protein>
<evidence type="ECO:0000313" key="1">
    <source>
        <dbReference type="EMBL" id="CAB5225955.1"/>
    </source>
</evidence>
<reference evidence="1" key="1">
    <citation type="submission" date="2020-05" db="EMBL/GenBank/DDBJ databases">
        <authorList>
            <person name="Chiriac C."/>
            <person name="Salcher M."/>
            <person name="Ghai R."/>
            <person name="Kavagutti S V."/>
        </authorList>
    </citation>
    <scope>NUCLEOTIDE SEQUENCE</scope>
</reference>
<name>A0A6J7X5Q7_9CAUD</name>